<keyword evidence="1" id="KW-0472">Membrane</keyword>
<keyword evidence="1" id="KW-0812">Transmembrane</keyword>
<reference evidence="2 3" key="1">
    <citation type="journal article" date="2014" name="PLoS ONE">
        <title>Grimontia indica AK16(T), sp. nov., Isolated from a Seawater Sample Reports the Presence of Pathogenic Genes Similar to Vibrio Genus.</title>
        <authorList>
            <person name="Singh A."/>
            <person name="Vaidya B."/>
            <person name="Khatri I."/>
            <person name="Srinivas T.N."/>
            <person name="Subramanian S."/>
            <person name="Korpole S."/>
            <person name="Pinnaka A.K."/>
        </authorList>
    </citation>
    <scope>NUCLEOTIDE SEQUENCE [LARGE SCALE GENOMIC DNA]</scope>
    <source>
        <strain evidence="2 3">AK16</strain>
    </source>
</reference>
<dbReference type="Proteomes" id="UP000011223">
    <property type="component" value="Unassembled WGS sequence"/>
</dbReference>
<name>R1I9B5_9GAMM</name>
<protein>
    <submittedName>
        <fullName evidence="2">Uncharacterized protein</fullName>
    </submittedName>
</protein>
<evidence type="ECO:0000313" key="2">
    <source>
        <dbReference type="EMBL" id="EOD77326.1"/>
    </source>
</evidence>
<keyword evidence="3" id="KW-1185">Reference proteome</keyword>
<dbReference type="EMBL" id="ANFM02000056">
    <property type="protein sequence ID" value="EOD77326.1"/>
    <property type="molecule type" value="Genomic_DNA"/>
</dbReference>
<evidence type="ECO:0000256" key="1">
    <source>
        <dbReference type="SAM" id="Phobius"/>
    </source>
</evidence>
<sequence length="162" mass="18389">MHSVAKFVFWTTLTLFLITLATASYVGVYLIYVAIPLIVISGLMMKFIKPKAKERKPPNKYLLAWTNFWNAAGAAVETVNAGMQSVNRELDAFNQKMEVRNKKLRVLCDEHTLLCNTLLDTKYPDGDTELEQDQSAKEALVKDLERRIALVSAKMDEVKAQY</sequence>
<gene>
    <name evidence="2" type="ORF">D515_03990</name>
</gene>
<dbReference type="RefSeq" id="WP_002542201.1">
    <property type="nucleotide sequence ID" value="NZ_ANFM02000056.1"/>
</dbReference>
<evidence type="ECO:0000313" key="3">
    <source>
        <dbReference type="Proteomes" id="UP000011223"/>
    </source>
</evidence>
<comment type="caution">
    <text evidence="2">The sequence shown here is derived from an EMBL/GenBank/DDBJ whole genome shotgun (WGS) entry which is preliminary data.</text>
</comment>
<organism evidence="2 3">
    <name type="scientific">Grimontia indica</name>
    <dbReference type="NCBI Taxonomy" id="1056512"/>
    <lineage>
        <taxon>Bacteria</taxon>
        <taxon>Pseudomonadati</taxon>
        <taxon>Pseudomonadota</taxon>
        <taxon>Gammaproteobacteria</taxon>
        <taxon>Vibrionales</taxon>
        <taxon>Vibrionaceae</taxon>
        <taxon>Grimontia</taxon>
    </lineage>
</organism>
<proteinExistence type="predicted"/>
<dbReference type="AlphaFoldDB" id="R1I9B5"/>
<feature type="transmembrane region" description="Helical" evidence="1">
    <location>
        <begin position="29"/>
        <end position="48"/>
    </location>
</feature>
<keyword evidence="1" id="KW-1133">Transmembrane helix</keyword>
<accession>R1I9B5</accession>